<dbReference type="AlphaFoldDB" id="A0A5A7R856"/>
<proteinExistence type="predicted"/>
<accession>A0A5A7R856</accession>
<comment type="caution">
    <text evidence="2">The sequence shown here is derived from an EMBL/GenBank/DDBJ whole genome shotgun (WGS) entry which is preliminary data.</text>
</comment>
<dbReference type="EMBL" id="BKCP01010403">
    <property type="protein sequence ID" value="GER52554.1"/>
    <property type="molecule type" value="Genomic_DNA"/>
</dbReference>
<evidence type="ECO:0000256" key="1">
    <source>
        <dbReference type="SAM" id="MobiDB-lite"/>
    </source>
</evidence>
<gene>
    <name evidence="2" type="ORF">STAS_30020</name>
</gene>
<evidence type="ECO:0000313" key="3">
    <source>
        <dbReference type="Proteomes" id="UP000325081"/>
    </source>
</evidence>
<name>A0A5A7R856_STRAF</name>
<evidence type="ECO:0000313" key="2">
    <source>
        <dbReference type="EMBL" id="GER52554.1"/>
    </source>
</evidence>
<protein>
    <submittedName>
        <fullName evidence="2">Sister chromatid cohesion protein PDS5 homologA-A</fullName>
    </submittedName>
</protein>
<feature type="compositionally biased region" description="Basic and acidic residues" evidence="1">
    <location>
        <begin position="1"/>
        <end position="18"/>
    </location>
</feature>
<reference evidence="3" key="1">
    <citation type="journal article" date="2019" name="Curr. Biol.">
        <title>Genome Sequence of Striga asiatica Provides Insight into the Evolution of Plant Parasitism.</title>
        <authorList>
            <person name="Yoshida S."/>
            <person name="Kim S."/>
            <person name="Wafula E.K."/>
            <person name="Tanskanen J."/>
            <person name="Kim Y.M."/>
            <person name="Honaas L."/>
            <person name="Yang Z."/>
            <person name="Spallek T."/>
            <person name="Conn C.E."/>
            <person name="Ichihashi Y."/>
            <person name="Cheong K."/>
            <person name="Cui S."/>
            <person name="Der J.P."/>
            <person name="Gundlach H."/>
            <person name="Jiao Y."/>
            <person name="Hori C."/>
            <person name="Ishida J.K."/>
            <person name="Kasahara H."/>
            <person name="Kiba T."/>
            <person name="Kim M.S."/>
            <person name="Koo N."/>
            <person name="Laohavisit A."/>
            <person name="Lee Y.H."/>
            <person name="Lumba S."/>
            <person name="McCourt P."/>
            <person name="Mortimer J.C."/>
            <person name="Mutuku J.M."/>
            <person name="Nomura T."/>
            <person name="Sasaki-Sekimoto Y."/>
            <person name="Seto Y."/>
            <person name="Wang Y."/>
            <person name="Wakatake T."/>
            <person name="Sakakibara H."/>
            <person name="Demura T."/>
            <person name="Yamaguchi S."/>
            <person name="Yoneyama K."/>
            <person name="Manabe R.I."/>
            <person name="Nelson D.C."/>
            <person name="Schulman A.H."/>
            <person name="Timko M.P."/>
            <person name="dePamphilis C.W."/>
            <person name="Choi D."/>
            <person name="Shirasu K."/>
        </authorList>
    </citation>
    <scope>NUCLEOTIDE SEQUENCE [LARGE SCALE GENOMIC DNA]</scope>
    <source>
        <strain evidence="3">cv. UVA1</strain>
    </source>
</reference>
<dbReference type="Proteomes" id="UP000325081">
    <property type="component" value="Unassembled WGS sequence"/>
</dbReference>
<keyword evidence="3" id="KW-1185">Reference proteome</keyword>
<feature type="region of interest" description="Disordered" evidence="1">
    <location>
        <begin position="1"/>
        <end position="61"/>
    </location>
</feature>
<organism evidence="2 3">
    <name type="scientific">Striga asiatica</name>
    <name type="common">Asiatic witchweed</name>
    <name type="synonym">Buchnera asiatica</name>
    <dbReference type="NCBI Taxonomy" id="4170"/>
    <lineage>
        <taxon>Eukaryota</taxon>
        <taxon>Viridiplantae</taxon>
        <taxon>Streptophyta</taxon>
        <taxon>Embryophyta</taxon>
        <taxon>Tracheophyta</taxon>
        <taxon>Spermatophyta</taxon>
        <taxon>Magnoliopsida</taxon>
        <taxon>eudicotyledons</taxon>
        <taxon>Gunneridae</taxon>
        <taxon>Pentapetalae</taxon>
        <taxon>asterids</taxon>
        <taxon>lamiids</taxon>
        <taxon>Lamiales</taxon>
        <taxon>Orobanchaceae</taxon>
        <taxon>Buchnereae</taxon>
        <taxon>Striga</taxon>
    </lineage>
</organism>
<sequence length="115" mass="12470">MSRSSEVGRQKSSKEKSKSRPSRTPPPAIRRFSSKKSASRGGLWRQGSNSPVGHGGEWGGGCGSTATAAGSAILFTAFLWESLCRGRLGFLNGEFFIFTGFLKGKTEKRLRKKSK</sequence>